<dbReference type="Gene3D" id="3.30.420.10">
    <property type="entry name" value="Ribonuclease H-like superfamily/Ribonuclease H"/>
    <property type="match status" value="1"/>
</dbReference>
<evidence type="ECO:0000256" key="15">
    <source>
        <dbReference type="NCBIfam" id="TIGR00593"/>
    </source>
</evidence>
<keyword evidence="10 16" id="KW-0269">Exonuclease</keyword>
<comment type="caution">
    <text evidence="20">The sequence shown here is derived from an EMBL/GenBank/DDBJ whole genome shotgun (WGS) entry which is preliminary data.</text>
</comment>
<gene>
    <name evidence="16 20" type="primary">polA</name>
    <name evidence="20" type="ORF">HMPREF9429_00999</name>
</gene>
<dbReference type="Gene3D" id="3.30.70.370">
    <property type="match status" value="1"/>
</dbReference>
<dbReference type="Pfam" id="PF02739">
    <property type="entry name" value="5_3_exonuc_N"/>
    <property type="match status" value="1"/>
</dbReference>
<evidence type="ECO:0000256" key="2">
    <source>
        <dbReference type="ARBA" id="ARBA00012417"/>
    </source>
</evidence>
<sequence>MKKNLMIIDGSSLLYRAFYAMPPLSDSQGRPTNAVYGFLNMLLKLYADLDPYYVAVAFDKDKHTFRNELYADYKATRKPAPDELRPQFALIREVLACLGIHVLETEGYEGDDIIGTVAKQVPTDNTSVSVITGDRDALQLVDDNITVYLTKKGISEMLAVTPDVMQEEYGYTPAQVIDMKALMGDTSDNIPGVPGVGEKTALKLITEYGTVEGVYEHLDDISGKKLREKLADNKDKAMLSKELATINCHVPVEFDEAGFLPHPREGEVRDLFKQLGFRNLLKRFAAFDRFAFLEQAEETVTLKQLKELKARDVKGKTVALAAHYENTPGHSKISTLTLAVEGGVYEVKSEDIGQWLTALEDSEVVVTADGKSLYKAALCAGIGDLPVYDVTLAAYLLDPTRTAYGLTYLSEVFGRTLNEVKGEAQNETANEAAFVYSLYGPVQQALEEKGLSSLFETIESPLERTLAVMELNGFTVNRDRLEEMKADLSREADALETEIYDLAGESFNINSTKQLGVILFEKMGLPVIKKTKTGYSTDSSVLEELAEQSEIVPKILKFRALKKLISTYLDGLEPLIDEKTERVYTSFNQMVTATGRLSSSDPNLQNIPIRTEQGRKIRSFFVPGEGYDYLVSGDYSQIELRLLAHLSQDPTMIDGFKHNQDIHRRTASEVFGVPFDEVTGELRSHAKAVNFGIIYGISDFGLSRNLGITRNRAKEYIESYFARYSTIHDYMNGLVEEARRTGESRTMFGRLRTLPEISSKNFMRRSFAERTAMNTPIQGSAADIIKLAMNAVQKKLEALNLHSRMLVQVHDELVLEVPAQEKETIEKLLKETMEEVVTLSVPLIADIHTGTNWEEAK</sequence>
<evidence type="ECO:0000256" key="17">
    <source>
        <dbReference type="SAM" id="Coils"/>
    </source>
</evidence>
<evidence type="ECO:0000256" key="7">
    <source>
        <dbReference type="ARBA" id="ARBA00022722"/>
    </source>
</evidence>
<evidence type="ECO:0000313" key="20">
    <source>
        <dbReference type="EMBL" id="EFQ03818.1"/>
    </source>
</evidence>
<dbReference type="AlphaFoldDB" id="E2ZCP7"/>
<feature type="domain" description="5'-3' exonuclease" evidence="18">
    <location>
        <begin position="3"/>
        <end position="262"/>
    </location>
</feature>
<keyword evidence="9 16" id="KW-0378">Hydrolase</keyword>
<dbReference type="FunFam" id="1.10.150.20:FF:000003">
    <property type="entry name" value="DNA polymerase I"/>
    <property type="match status" value="1"/>
</dbReference>
<dbReference type="InterPro" id="IPR036397">
    <property type="entry name" value="RNaseH_sf"/>
</dbReference>
<keyword evidence="6 16" id="KW-0235">DNA replication</keyword>
<evidence type="ECO:0000256" key="5">
    <source>
        <dbReference type="ARBA" id="ARBA00022695"/>
    </source>
</evidence>
<evidence type="ECO:0000256" key="4">
    <source>
        <dbReference type="ARBA" id="ARBA00022679"/>
    </source>
</evidence>
<dbReference type="CDD" id="cd09859">
    <property type="entry name" value="PIN_53EXO"/>
    <property type="match status" value="1"/>
</dbReference>
<evidence type="ECO:0000256" key="3">
    <source>
        <dbReference type="ARBA" id="ARBA00020311"/>
    </source>
</evidence>
<dbReference type="SUPFAM" id="SSF88723">
    <property type="entry name" value="PIN domain-like"/>
    <property type="match status" value="1"/>
</dbReference>
<comment type="subunit">
    <text evidence="16">Single-chain monomer with multiple functions.</text>
</comment>
<evidence type="ECO:0000259" key="19">
    <source>
        <dbReference type="SMART" id="SM00482"/>
    </source>
</evidence>
<evidence type="ECO:0000313" key="21">
    <source>
        <dbReference type="Proteomes" id="UP000003195"/>
    </source>
</evidence>
<dbReference type="eggNOG" id="COG0749">
    <property type="taxonomic scope" value="Bacteria"/>
</dbReference>
<dbReference type="Pfam" id="PF01367">
    <property type="entry name" value="5_3_exonuc"/>
    <property type="match status" value="1"/>
</dbReference>
<feature type="coiled-coil region" evidence="17">
    <location>
        <begin position="471"/>
        <end position="505"/>
    </location>
</feature>
<keyword evidence="11 16" id="KW-0239">DNA-directed DNA polymerase</keyword>
<dbReference type="RefSeq" id="WP_006942069.1">
    <property type="nucleotide sequence ID" value="NZ_GL538208.1"/>
</dbReference>
<dbReference type="GO" id="GO:0003677">
    <property type="term" value="F:DNA binding"/>
    <property type="evidence" value="ECO:0007669"/>
    <property type="project" value="UniProtKB-UniRule"/>
</dbReference>
<dbReference type="InterPro" id="IPR012337">
    <property type="entry name" value="RNaseH-like_sf"/>
</dbReference>
<dbReference type="FunFam" id="3.40.50.1010:FF:000001">
    <property type="entry name" value="DNA polymerase I"/>
    <property type="match status" value="1"/>
</dbReference>
<dbReference type="SMART" id="SM00279">
    <property type="entry name" value="HhH2"/>
    <property type="match status" value="1"/>
</dbReference>
<dbReference type="STRING" id="706434.HMPREF9429_00999"/>
<feature type="domain" description="DNA-directed DNA polymerase family A palm" evidence="19">
    <location>
        <begin position="614"/>
        <end position="821"/>
    </location>
</feature>
<name>E2ZCP7_9FIRM</name>
<proteinExistence type="inferred from homology"/>
<dbReference type="InterPro" id="IPR001098">
    <property type="entry name" value="DNA-dir_DNA_pol_A_palm_dom"/>
</dbReference>
<dbReference type="InterPro" id="IPR002298">
    <property type="entry name" value="DNA_polymerase_A"/>
</dbReference>
<accession>E2ZCP7</accession>
<comment type="catalytic activity">
    <reaction evidence="14 16">
        <text>DNA(n) + a 2'-deoxyribonucleoside 5'-triphosphate = DNA(n+1) + diphosphate</text>
        <dbReference type="Rhea" id="RHEA:22508"/>
        <dbReference type="Rhea" id="RHEA-COMP:17339"/>
        <dbReference type="Rhea" id="RHEA-COMP:17340"/>
        <dbReference type="ChEBI" id="CHEBI:33019"/>
        <dbReference type="ChEBI" id="CHEBI:61560"/>
        <dbReference type="ChEBI" id="CHEBI:173112"/>
        <dbReference type="EC" id="2.7.7.7"/>
    </reaction>
</comment>
<dbReference type="InterPro" id="IPR043502">
    <property type="entry name" value="DNA/RNA_pol_sf"/>
</dbReference>
<dbReference type="NCBIfam" id="TIGR00593">
    <property type="entry name" value="pola"/>
    <property type="match status" value="1"/>
</dbReference>
<dbReference type="SUPFAM" id="SSF56672">
    <property type="entry name" value="DNA/RNA polymerases"/>
    <property type="match status" value="1"/>
</dbReference>
<evidence type="ECO:0000256" key="11">
    <source>
        <dbReference type="ARBA" id="ARBA00022932"/>
    </source>
</evidence>
<dbReference type="PRINTS" id="PR00868">
    <property type="entry name" value="DNAPOLI"/>
</dbReference>
<dbReference type="InterPro" id="IPR036279">
    <property type="entry name" value="5-3_exonuclease_C_sf"/>
</dbReference>
<dbReference type="SUPFAM" id="SSF53098">
    <property type="entry name" value="Ribonuclease H-like"/>
    <property type="match status" value="1"/>
</dbReference>
<dbReference type="CDD" id="cd08637">
    <property type="entry name" value="DNA_pol_A_pol_I_C"/>
    <property type="match status" value="1"/>
</dbReference>
<dbReference type="InterPro" id="IPR008918">
    <property type="entry name" value="HhH2"/>
</dbReference>
<reference evidence="20 21" key="1">
    <citation type="submission" date="2010-08" db="EMBL/GenBank/DDBJ databases">
        <authorList>
            <person name="Weinstock G."/>
            <person name="Sodergren E."/>
            <person name="Clifton S."/>
            <person name="Fulton L."/>
            <person name="Fulton B."/>
            <person name="Courtney L."/>
            <person name="Fronick C."/>
            <person name="Harrison M."/>
            <person name="Strong C."/>
            <person name="Farmer C."/>
            <person name="Delahaunty K."/>
            <person name="Markovic C."/>
            <person name="Hall O."/>
            <person name="Minx P."/>
            <person name="Tomlinson C."/>
            <person name="Mitreva M."/>
            <person name="Hou S."/>
            <person name="Chen J."/>
            <person name="Wollam A."/>
            <person name="Pepin K.H."/>
            <person name="Johnson M."/>
            <person name="Bhonagiri V."/>
            <person name="Zhang X."/>
            <person name="Suruliraj S."/>
            <person name="Warren W."/>
            <person name="Chinwalla A."/>
            <person name="Mardis E.R."/>
            <person name="Wilson R.K."/>
        </authorList>
    </citation>
    <scope>NUCLEOTIDE SEQUENCE [LARGE SCALE GENOMIC DNA]</scope>
    <source>
        <strain evidence="20 21">F0359</strain>
    </source>
</reference>
<evidence type="ECO:0000256" key="16">
    <source>
        <dbReference type="RuleBase" id="RU004460"/>
    </source>
</evidence>
<dbReference type="EMBL" id="AECS01000037">
    <property type="protein sequence ID" value="EFQ03818.1"/>
    <property type="molecule type" value="Genomic_DNA"/>
</dbReference>
<keyword evidence="12 16" id="KW-0238">DNA-binding</keyword>
<dbReference type="OrthoDB" id="9806424at2"/>
<keyword evidence="13 16" id="KW-0234">DNA repair</keyword>
<dbReference type="GO" id="GO:0003887">
    <property type="term" value="F:DNA-directed DNA polymerase activity"/>
    <property type="evidence" value="ECO:0007669"/>
    <property type="project" value="UniProtKB-UniRule"/>
</dbReference>
<evidence type="ECO:0000256" key="6">
    <source>
        <dbReference type="ARBA" id="ARBA00022705"/>
    </source>
</evidence>
<evidence type="ECO:0000256" key="8">
    <source>
        <dbReference type="ARBA" id="ARBA00022763"/>
    </source>
</evidence>
<dbReference type="PROSITE" id="PS00447">
    <property type="entry name" value="DNA_POLYMERASE_A"/>
    <property type="match status" value="1"/>
</dbReference>
<dbReference type="EC" id="2.7.7.7" evidence="2 15"/>
<dbReference type="SUPFAM" id="SSF47807">
    <property type="entry name" value="5' to 3' exonuclease, C-terminal subdomain"/>
    <property type="match status" value="1"/>
</dbReference>
<dbReference type="HOGENOM" id="CLU_004675_0_0_9"/>
<dbReference type="Gene3D" id="3.40.50.1010">
    <property type="entry name" value="5'-nuclease"/>
    <property type="match status" value="1"/>
</dbReference>
<dbReference type="Gene3D" id="1.20.1060.10">
    <property type="entry name" value="Taq DNA Polymerase, Chain T, domain 4"/>
    <property type="match status" value="1"/>
</dbReference>
<evidence type="ECO:0000259" key="18">
    <source>
        <dbReference type="SMART" id="SM00475"/>
    </source>
</evidence>
<dbReference type="GO" id="GO:0008409">
    <property type="term" value="F:5'-3' exonuclease activity"/>
    <property type="evidence" value="ECO:0007669"/>
    <property type="project" value="UniProtKB-UniRule"/>
</dbReference>
<keyword evidence="7" id="KW-0540">Nuclease</keyword>
<evidence type="ECO:0000256" key="9">
    <source>
        <dbReference type="ARBA" id="ARBA00022801"/>
    </source>
</evidence>
<dbReference type="SMART" id="SM00475">
    <property type="entry name" value="53EXOc"/>
    <property type="match status" value="1"/>
</dbReference>
<dbReference type="Pfam" id="PF00476">
    <property type="entry name" value="DNA_pol_A"/>
    <property type="match status" value="1"/>
</dbReference>
<evidence type="ECO:0000256" key="12">
    <source>
        <dbReference type="ARBA" id="ARBA00023125"/>
    </source>
</evidence>
<evidence type="ECO:0000256" key="10">
    <source>
        <dbReference type="ARBA" id="ARBA00022839"/>
    </source>
</evidence>
<dbReference type="PANTHER" id="PTHR10133:SF27">
    <property type="entry name" value="DNA POLYMERASE NU"/>
    <property type="match status" value="1"/>
</dbReference>
<dbReference type="PANTHER" id="PTHR10133">
    <property type="entry name" value="DNA POLYMERASE I"/>
    <property type="match status" value="1"/>
</dbReference>
<dbReference type="InterPro" id="IPR002421">
    <property type="entry name" value="5-3_exonuclease"/>
</dbReference>
<comment type="function">
    <text evidence="16">In addition to polymerase activity, this DNA polymerase exhibits 5'-3' exonuclease activity.</text>
</comment>
<dbReference type="Proteomes" id="UP000003195">
    <property type="component" value="Unassembled WGS sequence"/>
</dbReference>
<dbReference type="NCBIfam" id="NF004397">
    <property type="entry name" value="PRK05755.1"/>
    <property type="match status" value="1"/>
</dbReference>
<dbReference type="InterPro" id="IPR029060">
    <property type="entry name" value="PIN-like_dom_sf"/>
</dbReference>
<dbReference type="Gene3D" id="1.10.150.20">
    <property type="entry name" value="5' to 3' exonuclease, C-terminal subdomain"/>
    <property type="match status" value="2"/>
</dbReference>
<dbReference type="FunFam" id="1.10.150.20:FF:000002">
    <property type="entry name" value="DNA polymerase I"/>
    <property type="match status" value="1"/>
</dbReference>
<comment type="similarity">
    <text evidence="1 16">Belongs to the DNA polymerase type-A family.</text>
</comment>
<evidence type="ECO:0000256" key="1">
    <source>
        <dbReference type="ARBA" id="ARBA00007705"/>
    </source>
</evidence>
<keyword evidence="21" id="KW-1185">Reference proteome</keyword>
<protein>
    <recommendedName>
        <fullName evidence="3 15">DNA polymerase I</fullName>
        <ecNumber evidence="2 15">2.7.7.7</ecNumber>
    </recommendedName>
</protein>
<dbReference type="GO" id="GO:0006261">
    <property type="term" value="P:DNA-templated DNA replication"/>
    <property type="evidence" value="ECO:0007669"/>
    <property type="project" value="UniProtKB-UniRule"/>
</dbReference>
<dbReference type="InterPro" id="IPR019760">
    <property type="entry name" value="DNA-dir_DNA_pol_A_CS"/>
</dbReference>
<evidence type="ECO:0000256" key="14">
    <source>
        <dbReference type="ARBA" id="ARBA00049244"/>
    </source>
</evidence>
<dbReference type="eggNOG" id="COG0258">
    <property type="taxonomic scope" value="Bacteria"/>
</dbReference>
<keyword evidence="8 16" id="KW-0227">DNA damage</keyword>
<dbReference type="InterPro" id="IPR020046">
    <property type="entry name" value="5-3_exonucl_a-hlix_arch_N"/>
</dbReference>
<keyword evidence="17" id="KW-0175">Coiled coil</keyword>
<dbReference type="InterPro" id="IPR018320">
    <property type="entry name" value="DNA_polymerase_1"/>
</dbReference>
<dbReference type="FunFam" id="1.20.1060.10:FF:000001">
    <property type="entry name" value="DNA polymerase I"/>
    <property type="match status" value="1"/>
</dbReference>
<keyword evidence="5 16" id="KW-0548">Nucleotidyltransferase</keyword>
<dbReference type="CDD" id="cd09898">
    <property type="entry name" value="H3TH_53EXO"/>
    <property type="match status" value="1"/>
</dbReference>
<dbReference type="InterPro" id="IPR020045">
    <property type="entry name" value="DNA_polI_H3TH"/>
</dbReference>
<evidence type="ECO:0000256" key="13">
    <source>
        <dbReference type="ARBA" id="ARBA00023204"/>
    </source>
</evidence>
<dbReference type="SMART" id="SM00482">
    <property type="entry name" value="POLAc"/>
    <property type="match status" value="1"/>
</dbReference>
<organism evidence="20 21">
    <name type="scientific">Megasphaera micronuciformis F0359</name>
    <dbReference type="NCBI Taxonomy" id="706434"/>
    <lineage>
        <taxon>Bacteria</taxon>
        <taxon>Bacillati</taxon>
        <taxon>Bacillota</taxon>
        <taxon>Negativicutes</taxon>
        <taxon>Veillonellales</taxon>
        <taxon>Veillonellaceae</taxon>
        <taxon>Megasphaera</taxon>
    </lineage>
</organism>
<dbReference type="GO" id="GO:0006302">
    <property type="term" value="P:double-strand break repair"/>
    <property type="evidence" value="ECO:0007669"/>
    <property type="project" value="TreeGrafter"/>
</dbReference>
<keyword evidence="4 16" id="KW-0808">Transferase</keyword>